<dbReference type="InterPro" id="IPR006054">
    <property type="entry name" value="DnaQ"/>
</dbReference>
<dbReference type="InterPro" id="IPR012337">
    <property type="entry name" value="RNaseH-like_sf"/>
</dbReference>
<dbReference type="PANTHER" id="PTHR30231:SF41">
    <property type="entry name" value="DNA POLYMERASE III SUBUNIT EPSILON"/>
    <property type="match status" value="1"/>
</dbReference>
<evidence type="ECO:0000313" key="3">
    <source>
        <dbReference type="EMBL" id="CAH1854818.1"/>
    </source>
</evidence>
<evidence type="ECO:0000259" key="2">
    <source>
        <dbReference type="SMART" id="SM00479"/>
    </source>
</evidence>
<evidence type="ECO:0000256" key="1">
    <source>
        <dbReference type="ARBA" id="ARBA00022839"/>
    </source>
</evidence>
<protein>
    <submittedName>
        <fullName evidence="3">3'-5' exonuclease DinG</fullName>
        <ecNumber evidence="3">3.1.-.-</ecNumber>
    </submittedName>
</protein>
<dbReference type="PANTHER" id="PTHR30231">
    <property type="entry name" value="DNA POLYMERASE III SUBUNIT EPSILON"/>
    <property type="match status" value="1"/>
</dbReference>
<dbReference type="EMBL" id="CAKOEU010000004">
    <property type="protein sequence ID" value="CAH1854818.1"/>
    <property type="molecule type" value="Genomic_DNA"/>
</dbReference>
<accession>A0ABN8H9D3</accession>
<dbReference type="EC" id="3.1.-.-" evidence="3"/>
<organism evidence="3 4">
    <name type="scientific">Convivina praedatoris</name>
    <dbReference type="NCBI Taxonomy" id="2880963"/>
    <lineage>
        <taxon>Bacteria</taxon>
        <taxon>Bacillati</taxon>
        <taxon>Bacillota</taxon>
        <taxon>Bacilli</taxon>
        <taxon>Lactobacillales</taxon>
        <taxon>Lactobacillaceae</taxon>
        <taxon>Convivina</taxon>
    </lineage>
</organism>
<dbReference type="RefSeq" id="WP_248706338.1">
    <property type="nucleotide sequence ID" value="NZ_CAKOEU010000004.1"/>
</dbReference>
<comment type="caution">
    <text evidence="3">The sequence shown here is derived from an EMBL/GenBank/DDBJ whole genome shotgun (WGS) entry which is preliminary data.</text>
</comment>
<dbReference type="Gene3D" id="3.30.420.10">
    <property type="entry name" value="Ribonuclease H-like superfamily/Ribonuclease H"/>
    <property type="match status" value="1"/>
</dbReference>
<dbReference type="InterPro" id="IPR013520">
    <property type="entry name" value="Ribonucl_H"/>
</dbReference>
<sequence length="787" mass="90121">MNQHGSFAVVDLETTKPSVSAGGRIIQIGITFIKNRKIVEHFDSFVNPAHDIDRSIQQLTHITPKDVVDAPYFEELAPLLQNLLSDQVIVAHNVNFDYPYLNNEFERVGLPKLELEAIDTVQLAQILLPTAPGYRLIDLTRYLGLPLQNAHRASADAEATALLLLKLWQKAEGLSSKVKAQLKAYDWGLLRQTQAFLTLALNGKTKQLESQSKSAGLCLTKSATDSIFSYDSRVQAQLIGEERDLRPGQNQLINQTYDFLKSKESGVFNLITRPKMGKTSGSLLALYFTKIQPTLLITQDRNLLKQQEIILKKFNQQSDLATFSFTTLFEPNQYIDPKRLHESLAALGNEHGFLWQARLLVWLSQTKTGLLAEIMVGLNHRQVRDLVRSNQKGAFYQQAWQAAKKSQLVLMSFDSYWALAERLKKQRHLMQWPLAILENSLEFRKTLRHHYGLSLPLTGYGEVLAHLIEKSSEFESLTLQKLLKSKVATCQNMLEQFYEQGQARGALKRIKHFLVHLSDLAQFLQKENIHPDFSHFELDQALVKINYLQKHRQFLLDTRLTSDESGIQKLKIIIDEVNLGKAQFASQVRRLILMNDFLPADLKTFFQDDIAPKNWYEGQLDLAEMALPVMVPTNQQFNTHLQALAQSQIGPILFILPTDNLISEWYQKLRNQYGDDYSVVAQDLTAPLAKLQRQYQQGRFMMIVGPSYLETLWQHKTVLPNAVVIPDLRFWDQSDDWEPLLTALQGVKHGLILSPLTRKILRELPTSLQINRNFPTDLVKYYQFHLN</sequence>
<dbReference type="GO" id="GO:0004527">
    <property type="term" value="F:exonuclease activity"/>
    <property type="evidence" value="ECO:0007669"/>
    <property type="project" value="UniProtKB-KW"/>
</dbReference>
<gene>
    <name evidence="3" type="primary">dinG</name>
    <name evidence="3" type="ORF">LMG032447_00948</name>
</gene>
<evidence type="ECO:0000313" key="4">
    <source>
        <dbReference type="Proteomes" id="UP000838102"/>
    </source>
</evidence>
<dbReference type="Proteomes" id="UP000838102">
    <property type="component" value="Unassembled WGS sequence"/>
</dbReference>
<reference evidence="3" key="1">
    <citation type="submission" date="2022-03" db="EMBL/GenBank/DDBJ databases">
        <authorList>
            <person name="Hettiarachchi G."/>
        </authorList>
    </citation>
    <scope>NUCLEOTIDE SEQUENCE</scope>
    <source>
        <strain evidence="3">LMG 32447</strain>
    </source>
</reference>
<dbReference type="Pfam" id="PF00929">
    <property type="entry name" value="RNase_T"/>
    <property type="match status" value="1"/>
</dbReference>
<keyword evidence="3" id="KW-0378">Hydrolase</keyword>
<keyword evidence="1 3" id="KW-0540">Nuclease</keyword>
<feature type="domain" description="Exonuclease" evidence="2">
    <location>
        <begin position="6"/>
        <end position="173"/>
    </location>
</feature>
<name>A0ABN8H9D3_9LACO</name>
<dbReference type="SUPFAM" id="SSF53098">
    <property type="entry name" value="Ribonuclease H-like"/>
    <property type="match status" value="1"/>
</dbReference>
<dbReference type="NCBIfam" id="TIGR00573">
    <property type="entry name" value="dnaq"/>
    <property type="match status" value="1"/>
</dbReference>
<keyword evidence="1 3" id="KW-0269">Exonuclease</keyword>
<dbReference type="InterPro" id="IPR036397">
    <property type="entry name" value="RNaseH_sf"/>
</dbReference>
<dbReference type="CDD" id="cd06127">
    <property type="entry name" value="DEDDh"/>
    <property type="match status" value="1"/>
</dbReference>
<dbReference type="SMART" id="SM00479">
    <property type="entry name" value="EXOIII"/>
    <property type="match status" value="1"/>
</dbReference>
<keyword evidence="4" id="KW-1185">Reference proteome</keyword>
<proteinExistence type="predicted"/>